<evidence type="ECO:0000313" key="3">
    <source>
        <dbReference type="Proteomes" id="UP000327030"/>
    </source>
</evidence>
<dbReference type="OrthoDB" id="2062286at2"/>
<dbReference type="Proteomes" id="UP000327030">
    <property type="component" value="Chromosome 1"/>
</dbReference>
<evidence type="ECO:0000259" key="1">
    <source>
        <dbReference type="Pfam" id="PF13392"/>
    </source>
</evidence>
<dbReference type="KEGG" id="pxv:FXF36_10515"/>
<accession>A0A5P6VV87</accession>
<dbReference type="Pfam" id="PF13392">
    <property type="entry name" value="HNH_3"/>
    <property type="match status" value="1"/>
</dbReference>
<reference evidence="3" key="1">
    <citation type="submission" date="2019-08" db="EMBL/GenBank/DDBJ databases">
        <title>Complete Genome Sequence of the Polysaccharide-Degrading Rumen Bacterium Pseudobutyrivibrio xylanivorans MA3014.</title>
        <authorList>
            <person name="Palevich N."/>
            <person name="Maclean P.H."/>
            <person name="Kelly W.J."/>
            <person name="Leahy S.C."/>
            <person name="Rakonjac J."/>
            <person name="Attwood G.T."/>
        </authorList>
    </citation>
    <scope>NUCLEOTIDE SEQUENCE [LARGE SCALE GENOMIC DNA]</scope>
    <source>
        <strain evidence="3">MA3014</strain>
    </source>
</reference>
<evidence type="ECO:0000313" key="2">
    <source>
        <dbReference type="EMBL" id="QFJ55264.1"/>
    </source>
</evidence>
<dbReference type="InterPro" id="IPR044925">
    <property type="entry name" value="His-Me_finger_sf"/>
</dbReference>
<name>A0A5P6VV87_PSEXY</name>
<dbReference type="RefSeq" id="WP_151623872.1">
    <property type="nucleotide sequence ID" value="NZ_CP043028.1"/>
</dbReference>
<organism evidence="2 3">
    <name type="scientific">Pseudobutyrivibrio xylanivorans</name>
    <dbReference type="NCBI Taxonomy" id="185007"/>
    <lineage>
        <taxon>Bacteria</taxon>
        <taxon>Bacillati</taxon>
        <taxon>Bacillota</taxon>
        <taxon>Clostridia</taxon>
        <taxon>Lachnospirales</taxon>
        <taxon>Lachnospiraceae</taxon>
        <taxon>Pseudobutyrivibrio</taxon>
    </lineage>
</organism>
<proteinExistence type="predicted"/>
<gene>
    <name evidence="2" type="ORF">FXF36_10515</name>
</gene>
<dbReference type="SUPFAM" id="SSF54060">
    <property type="entry name" value="His-Me finger endonucleases"/>
    <property type="match status" value="1"/>
</dbReference>
<feature type="domain" description="HNH nuclease" evidence="1">
    <location>
        <begin position="86"/>
        <end position="115"/>
    </location>
</feature>
<dbReference type="Gene3D" id="3.90.75.20">
    <property type="match status" value="1"/>
</dbReference>
<dbReference type="InterPro" id="IPR003615">
    <property type="entry name" value="HNH_nuc"/>
</dbReference>
<protein>
    <recommendedName>
        <fullName evidence="1">HNH nuclease domain-containing protein</fullName>
    </recommendedName>
</protein>
<sequence>MPRESKNKFEIVNGDVHIMREGWPFVALTTYREDYYEELTSRTWSLTNPNSDSEDKGYLKNGSLGLLHRYIVAKWYGQDVLDDMTEKGYVVDHMNNNHEDCRISNLEFLKKAYNTAKGQAFDVDAKNMEHRIALKIFKDFTTGCYQITIGCNDNIIGRSQNGEEYHLAAIMLLYNCDYSIVINDAENILRQYETQGIIEVNKTHACDVRTRRTIELELTEEEKKGAFVVRDGVTYMILGTGKTFLNSIHYEEGWQPPKPTY</sequence>
<dbReference type="EMBL" id="CP043028">
    <property type="protein sequence ID" value="QFJ55264.1"/>
    <property type="molecule type" value="Genomic_DNA"/>
</dbReference>
<dbReference type="AlphaFoldDB" id="A0A5P6VV87"/>